<dbReference type="SUPFAM" id="SSF53697">
    <property type="entry name" value="SIS domain"/>
    <property type="match status" value="1"/>
</dbReference>
<dbReference type="GO" id="GO:0005975">
    <property type="term" value="P:carbohydrate metabolic process"/>
    <property type="evidence" value="ECO:0007669"/>
    <property type="project" value="UniProtKB-UniRule"/>
</dbReference>
<evidence type="ECO:0000313" key="14">
    <source>
        <dbReference type="Proteomes" id="UP000051494"/>
    </source>
</evidence>
<dbReference type="Gene3D" id="3.40.50.10490">
    <property type="entry name" value="Glucose-6-phosphate isomerase like protein, domain 1"/>
    <property type="match status" value="1"/>
</dbReference>
<dbReference type="PATRIC" id="fig|1590042.3.peg.1794"/>
<feature type="binding site" evidence="10">
    <location>
        <position position="62"/>
    </location>
    <ligand>
        <name>substrate</name>
    </ligand>
</feature>
<dbReference type="CDD" id="cd05006">
    <property type="entry name" value="SIS_GmhA"/>
    <property type="match status" value="1"/>
</dbReference>
<comment type="catalytic activity">
    <reaction evidence="1 10">
        <text>2 D-sedoheptulose 7-phosphate = D-glycero-alpha-D-manno-heptose 7-phosphate + D-glycero-beta-D-manno-heptose 7-phosphate</text>
        <dbReference type="Rhea" id="RHEA:27489"/>
        <dbReference type="ChEBI" id="CHEBI:57483"/>
        <dbReference type="ChEBI" id="CHEBI:60203"/>
        <dbReference type="ChEBI" id="CHEBI:60204"/>
        <dbReference type="EC" id="5.3.1.28"/>
    </reaction>
</comment>
<dbReference type="GO" id="GO:0008968">
    <property type="term" value="F:D-sedoheptulose 7-phosphate isomerase activity"/>
    <property type="evidence" value="ECO:0007669"/>
    <property type="project" value="UniProtKB-UniRule"/>
</dbReference>
<comment type="miscellaneous">
    <text evidence="10">The reaction produces a racemic mixture of D-glycero-alpha-D-manno-heptose 7-phosphate and D-glycero-beta-D-manno-heptose 7-phosphate.</text>
</comment>
<evidence type="ECO:0000256" key="3">
    <source>
        <dbReference type="ARBA" id="ARBA00004496"/>
    </source>
</evidence>
<dbReference type="GO" id="GO:0005737">
    <property type="term" value="C:cytoplasm"/>
    <property type="evidence" value="ECO:0007669"/>
    <property type="project" value="UniProtKB-SubCell"/>
</dbReference>
<feature type="binding site" evidence="10">
    <location>
        <position position="172"/>
    </location>
    <ligand>
        <name>substrate</name>
    </ligand>
</feature>
<evidence type="ECO:0000256" key="7">
    <source>
        <dbReference type="ARBA" id="ARBA00022833"/>
    </source>
</evidence>
<comment type="subunit">
    <text evidence="10">Homotetramer.</text>
</comment>
<comment type="similarity">
    <text evidence="4 10">Belongs to the SIS family. GmhA subfamily.</text>
</comment>
<reference evidence="13" key="3">
    <citation type="submission" date="2021-06" db="EMBL/GenBank/DDBJ databases">
        <title>Genomic Description and Analysis of Intracellular Bacteria, Candidatus Berkiella cookevillensis and Candidatus Berkiella aquae.</title>
        <authorList>
            <person name="Kidane D.T."/>
            <person name="Mehari Y.T."/>
            <person name="Rice F.C."/>
            <person name="Arivett B.A."/>
            <person name="Farone A.L."/>
            <person name="Berk S.G."/>
            <person name="Farone M.B."/>
        </authorList>
    </citation>
    <scope>NUCLEOTIDE SEQUENCE</scope>
    <source>
        <strain evidence="13">CC99</strain>
    </source>
</reference>
<proteinExistence type="inferred from homology"/>
<feature type="binding site" evidence="10">
    <location>
        <position position="62"/>
    </location>
    <ligand>
        <name>Zn(2+)</name>
        <dbReference type="ChEBI" id="CHEBI:29105"/>
    </ligand>
</feature>
<comment type="pathway">
    <text evidence="10">Carbohydrate biosynthesis; D-glycero-D-manno-heptose 7-phosphate biosynthesis; D-glycero-alpha-D-manno-heptose 7-phosphate and D-glycero-beta-D-manno-heptose 7-phosphate from sedoheptulose 7-phosphate: step 1/1.</text>
</comment>
<keyword evidence="14" id="KW-1185">Reference proteome</keyword>
<dbReference type="PANTHER" id="PTHR30390">
    <property type="entry name" value="SEDOHEPTULOSE 7-PHOSPHATE ISOMERASE / DNAA INITIATOR-ASSOCIATING FACTOR FOR REPLICATION INITIATION"/>
    <property type="match status" value="1"/>
</dbReference>
<dbReference type="UniPathway" id="UPA00041">
    <property type="reaction ID" value="UER00436"/>
</dbReference>
<evidence type="ECO:0000256" key="9">
    <source>
        <dbReference type="ARBA" id="ARBA00023277"/>
    </source>
</evidence>
<dbReference type="InterPro" id="IPR004515">
    <property type="entry name" value="Phosphoheptose_Isoase"/>
</dbReference>
<feature type="binding site" evidence="10">
    <location>
        <begin position="49"/>
        <end position="51"/>
    </location>
    <ligand>
        <name>substrate</name>
    </ligand>
</feature>
<dbReference type="EMBL" id="LKHV02000001">
    <property type="protein sequence ID" value="MCS5709163.1"/>
    <property type="molecule type" value="Genomic_DNA"/>
</dbReference>
<dbReference type="InterPro" id="IPR050099">
    <property type="entry name" value="SIS_GmhA/DiaA_subfam"/>
</dbReference>
<feature type="domain" description="SIS" evidence="11">
    <location>
        <begin position="34"/>
        <end position="196"/>
    </location>
</feature>
<dbReference type="HAMAP" id="MF_00067">
    <property type="entry name" value="GmhA"/>
    <property type="match status" value="1"/>
</dbReference>
<feature type="binding site" evidence="10">
    <location>
        <begin position="117"/>
        <end position="119"/>
    </location>
    <ligand>
        <name>substrate</name>
    </ligand>
</feature>
<feature type="binding site" evidence="10">
    <location>
        <position position="172"/>
    </location>
    <ligand>
        <name>Zn(2+)</name>
        <dbReference type="ChEBI" id="CHEBI:29105"/>
    </ligand>
</feature>
<evidence type="ECO:0000313" key="13">
    <source>
        <dbReference type="EMBL" id="MCS5709163.1"/>
    </source>
</evidence>
<dbReference type="GO" id="GO:0097367">
    <property type="term" value="F:carbohydrate derivative binding"/>
    <property type="evidence" value="ECO:0007669"/>
    <property type="project" value="InterPro"/>
</dbReference>
<evidence type="ECO:0000256" key="1">
    <source>
        <dbReference type="ARBA" id="ARBA00000348"/>
    </source>
</evidence>
<evidence type="ECO:0000256" key="5">
    <source>
        <dbReference type="ARBA" id="ARBA00022490"/>
    </source>
</evidence>
<comment type="subcellular location">
    <subcellularLocation>
        <location evidence="3 10">Cytoplasm</location>
    </subcellularLocation>
</comment>
<keyword evidence="9 10" id="KW-0119">Carbohydrate metabolism</keyword>
<reference evidence="13" key="2">
    <citation type="journal article" date="2016" name="Genome Announc.">
        <title>Draft Genome Sequences of Two Novel Amoeba-Resistant Intranuclear Bacteria, 'Candidatus Berkiella cookevillensis' and 'Candidatus Berkiella aquae'.</title>
        <authorList>
            <person name="Mehari Y.T."/>
            <person name="Arivett B.A."/>
            <person name="Farone A.L."/>
            <person name="Gunderson J.H."/>
            <person name="Farone M.B."/>
        </authorList>
    </citation>
    <scope>NUCLEOTIDE SEQUENCE</scope>
    <source>
        <strain evidence="13">CC99</strain>
    </source>
</reference>
<dbReference type="GO" id="GO:2001061">
    <property type="term" value="P:D-glycero-D-manno-heptose 7-phosphate biosynthetic process"/>
    <property type="evidence" value="ECO:0007669"/>
    <property type="project" value="UniProtKB-UniPathway"/>
</dbReference>
<dbReference type="InterPro" id="IPR046348">
    <property type="entry name" value="SIS_dom_sf"/>
</dbReference>
<comment type="caution">
    <text evidence="12">The sequence shown here is derived from an EMBL/GenBank/DDBJ whole genome shotgun (WGS) entry which is preliminary data.</text>
</comment>
<evidence type="ECO:0000256" key="8">
    <source>
        <dbReference type="ARBA" id="ARBA00023235"/>
    </source>
</evidence>
<feature type="binding site" evidence="10">
    <location>
        <begin position="91"/>
        <end position="92"/>
    </location>
    <ligand>
        <name>substrate</name>
    </ligand>
</feature>
<gene>
    <name evidence="10 12" type="primary">gmhA</name>
    <name evidence="13" type="ORF">CC99x_009620</name>
    <name evidence="12" type="ORF">CC99x_01765</name>
</gene>
<keyword evidence="6 10" id="KW-0479">Metal-binding</keyword>
<dbReference type="Pfam" id="PF13580">
    <property type="entry name" value="SIS_2"/>
    <property type="match status" value="1"/>
</dbReference>
<comment type="function">
    <text evidence="2 10">Catalyzes the isomerization of sedoheptulose 7-phosphate in D-glycero-D-manno-heptose 7-phosphate.</text>
</comment>
<evidence type="ECO:0000256" key="6">
    <source>
        <dbReference type="ARBA" id="ARBA00022723"/>
    </source>
</evidence>
<dbReference type="EC" id="5.3.1.28" evidence="10"/>
<accession>A0A0Q9YBN1</accession>
<dbReference type="AlphaFoldDB" id="A0A0Q9YBN1"/>
<dbReference type="STRING" id="437022.CC99x_01765"/>
<evidence type="ECO:0000259" key="11">
    <source>
        <dbReference type="PROSITE" id="PS51464"/>
    </source>
</evidence>
<reference evidence="12" key="1">
    <citation type="submission" date="2015-09" db="EMBL/GenBank/DDBJ databases">
        <title>Draft Genome Sequences of Two Novel Amoeba-resistant Intranuclear Bacteria, Candidatus Berkiella cookevillensis and Candidatus Berkiella aquae.</title>
        <authorList>
            <person name="Mehari Y.T."/>
            <person name="Arivett B.A."/>
            <person name="Farone A.L."/>
            <person name="Gunderson J.H."/>
            <person name="Farone M.B."/>
        </authorList>
    </citation>
    <scope>NUCLEOTIDE SEQUENCE [LARGE SCALE GENOMIC DNA]</scope>
    <source>
        <strain evidence="12">CC99</strain>
    </source>
</reference>
<dbReference type="PANTHER" id="PTHR30390:SF6">
    <property type="entry name" value="DNAA INITIATOR-ASSOCIATING PROTEIN DIAA"/>
    <property type="match status" value="1"/>
</dbReference>
<keyword evidence="7 10" id="KW-0862">Zinc</keyword>
<keyword evidence="8 10" id="KW-0413">Isomerase</keyword>
<dbReference type="Proteomes" id="UP000051494">
    <property type="component" value="Unassembled WGS sequence"/>
</dbReference>
<comment type="cofactor">
    <cofactor evidence="10">
        <name>Zn(2+)</name>
        <dbReference type="ChEBI" id="CHEBI:29105"/>
    </cofactor>
    <text evidence="10">Binds 1 zinc ion per subunit.</text>
</comment>
<feature type="binding site" evidence="10">
    <location>
        <position position="180"/>
    </location>
    <ligand>
        <name>Zn(2+)</name>
        <dbReference type="ChEBI" id="CHEBI:29105"/>
    </ligand>
</feature>
<evidence type="ECO:0000313" key="12">
    <source>
        <dbReference type="EMBL" id="KRG18054.1"/>
    </source>
</evidence>
<protein>
    <recommendedName>
        <fullName evidence="10">Phosphoheptose isomerase</fullName>
        <ecNumber evidence="10">5.3.1.28</ecNumber>
    </recommendedName>
    <alternativeName>
        <fullName evidence="10">Sedoheptulose 7-phosphate isomerase</fullName>
    </alternativeName>
</protein>
<feature type="binding site" evidence="10">
    <location>
        <position position="58"/>
    </location>
    <ligand>
        <name>Zn(2+)</name>
        <dbReference type="ChEBI" id="CHEBI:29105"/>
    </ligand>
</feature>
<dbReference type="GO" id="GO:0008270">
    <property type="term" value="F:zinc ion binding"/>
    <property type="evidence" value="ECO:0007669"/>
    <property type="project" value="UniProtKB-UniRule"/>
</dbReference>
<dbReference type="RefSeq" id="WP_057624859.1">
    <property type="nucleotide sequence ID" value="NZ_LKHV02000001.1"/>
</dbReference>
<organism evidence="12">
    <name type="scientific">Candidatus Berkiella cookevillensis</name>
    <dbReference type="NCBI Taxonomy" id="437022"/>
    <lineage>
        <taxon>Bacteria</taxon>
        <taxon>Pseudomonadati</taxon>
        <taxon>Pseudomonadota</taxon>
        <taxon>Gammaproteobacteria</taxon>
        <taxon>Candidatus Berkiellales</taxon>
        <taxon>Candidatus Berkiellaceae</taxon>
        <taxon>Candidatus Berkiella</taxon>
    </lineage>
</organism>
<evidence type="ECO:0000256" key="2">
    <source>
        <dbReference type="ARBA" id="ARBA00003172"/>
    </source>
</evidence>
<dbReference type="OrthoDB" id="9810929at2"/>
<dbReference type="PROSITE" id="PS51464">
    <property type="entry name" value="SIS"/>
    <property type="match status" value="1"/>
</dbReference>
<dbReference type="EMBL" id="LKHV01000009">
    <property type="protein sequence ID" value="KRG18054.1"/>
    <property type="molecule type" value="Genomic_DNA"/>
</dbReference>
<dbReference type="InterPro" id="IPR001347">
    <property type="entry name" value="SIS_dom"/>
</dbReference>
<sequence>MQNKIRQLFNDSIDTKLAALDTLPPSIENAGKLLVAALQDKGKILVCGNGGSAADAQHFSSELLNRFDRERPSLAAIALTTDASTLTSIANDYQYQEIFSKQVKGLGQPQDVLMVISTSGNSENITNAVYAAHSKGMRVVALTGRDGGELTRILKGQDIELRVPGTNTARIQEVHILIIHCLCELIDHLLFGTESCVA</sequence>
<feature type="binding site" evidence="10">
    <location>
        <position position="122"/>
    </location>
    <ligand>
        <name>substrate</name>
    </ligand>
</feature>
<evidence type="ECO:0000256" key="10">
    <source>
        <dbReference type="HAMAP-Rule" id="MF_00067"/>
    </source>
</evidence>
<dbReference type="InterPro" id="IPR035461">
    <property type="entry name" value="GmhA/DiaA"/>
</dbReference>
<keyword evidence="5 10" id="KW-0963">Cytoplasm</keyword>
<name>A0A0Q9YBN1_9GAMM</name>
<evidence type="ECO:0000256" key="4">
    <source>
        <dbReference type="ARBA" id="ARBA00009894"/>
    </source>
</evidence>
<dbReference type="NCBIfam" id="NF010546">
    <property type="entry name" value="PRK13936.1"/>
    <property type="match status" value="1"/>
</dbReference>